<dbReference type="AlphaFoldDB" id="A0A1T5M855"/>
<dbReference type="GO" id="GO:0016811">
    <property type="term" value="F:hydrolase activity, acting on carbon-nitrogen (but not peptide) bonds, in linear amides"/>
    <property type="evidence" value="ECO:0007669"/>
    <property type="project" value="InterPro"/>
</dbReference>
<evidence type="ECO:0000256" key="5">
    <source>
        <dbReference type="PIRSR" id="PIRSR001227-2"/>
    </source>
</evidence>
<protein>
    <submittedName>
        <fullName evidence="6">Penicillin amidase</fullName>
    </submittedName>
</protein>
<sequence>MKVFKFLISLLITVGLVYVLDNSLVVKGNRLPPLGRFLDPFHGFWQNIESKDARVPEQPDIPGLKGKVTIVFDSLMIPHIFAENDEDLYLAQGYVTAMHRLWQMEIQTHAAAGRVSEIVGEVALDNDRANRRLGMVYGAEKALAGMMKNPTTKMMVEKYTEGVNAYIASLNDKTLPFEYKLLDYKPEPWKPLKCALLLKNMAKTLCMGDKDMEMTNTLKLYGKDVVELLYPDREPIGDPIVDHANAWKFKPITFDSISRSVPEEYINVKKIPPSDPTAGSNNWAVSGSKTASGSPILCGDPHLNLSLPSIWYIVQLHAPGTNAMGASLPGSPAIIIGYTDSVAWSVTNAQRDLVDWFAIEFENDKKDKYMFDGKWTETKKVIEEIHVRGKDIVYDTVIYTHWGPITYDEDFHGENNLVQHAFRWMAHDESEELMTFYKLNRAKNHNDYTDALHHYATPPQNFVFASASGDIAMRVQGKFPVRRVYEGKFILDGSKSTNGWQAYIPNEQNIQYKNPERGFVSSANQYPVDATYPYYITASNFEAYRNRRINTVLNGLTGITIEDMMKLQNDNYNLKAAESLPIFLSHLDSTHLTPQQARAFQILKDWNYINDKDSEGASYYEAWWDVLMPLIWDELDKNKTALTRPTTFNTIRLIKEKPDLVFFDIQGTPEKEMAGDVLRKAFALSVEDIEKWKQERKAKLATTASTEKPNDGARWSVYKDSYIGHLLRLEPLNVRVLTGGNHDIVNAHSKTNGPSWRMIVSLEKSGAKGWGVYPGGQSGNPGSTYYSNMVPAWSTGKYYSLGFFQKLEDAGSEKITTLQLNPATK</sequence>
<dbReference type="STRING" id="688867.SAMN05660236_4736"/>
<dbReference type="Gene3D" id="2.30.120.10">
    <property type="match status" value="1"/>
</dbReference>
<evidence type="ECO:0000256" key="2">
    <source>
        <dbReference type="ARBA" id="ARBA00022801"/>
    </source>
</evidence>
<feature type="active site" description="Nucleophile" evidence="4">
    <location>
        <position position="280"/>
    </location>
</feature>
<evidence type="ECO:0000313" key="7">
    <source>
        <dbReference type="Proteomes" id="UP000190961"/>
    </source>
</evidence>
<feature type="binding site" evidence="5">
    <location>
        <position position="352"/>
    </location>
    <ligand>
        <name>Ca(2+)</name>
        <dbReference type="ChEBI" id="CHEBI:29108"/>
    </ligand>
</feature>
<evidence type="ECO:0000256" key="4">
    <source>
        <dbReference type="PIRSR" id="PIRSR001227-1"/>
    </source>
</evidence>
<dbReference type="InterPro" id="IPR002692">
    <property type="entry name" value="S45"/>
</dbReference>
<dbReference type="EMBL" id="FUZU01000003">
    <property type="protein sequence ID" value="SKC84283.1"/>
    <property type="molecule type" value="Genomic_DNA"/>
</dbReference>
<dbReference type="OrthoDB" id="9759796at2"/>
<dbReference type="Gene3D" id="1.10.439.10">
    <property type="entry name" value="Penicillin Amidohydrolase, domain 1"/>
    <property type="match status" value="1"/>
</dbReference>
<evidence type="ECO:0000256" key="3">
    <source>
        <dbReference type="ARBA" id="ARBA00023145"/>
    </source>
</evidence>
<dbReference type="SUPFAM" id="SSF56235">
    <property type="entry name" value="N-terminal nucleophile aminohydrolases (Ntn hydrolases)"/>
    <property type="match status" value="1"/>
</dbReference>
<feature type="binding site" evidence="5">
    <location>
        <position position="354"/>
    </location>
    <ligand>
        <name>Ca(2+)</name>
        <dbReference type="ChEBI" id="CHEBI:29108"/>
    </ligand>
</feature>
<gene>
    <name evidence="6" type="ORF">SAMN05660236_4736</name>
</gene>
<dbReference type="PANTHER" id="PTHR34218:SF4">
    <property type="entry name" value="ACYL-HOMOSERINE LACTONE ACYLASE QUIP"/>
    <property type="match status" value="1"/>
</dbReference>
<dbReference type="CDD" id="cd03747">
    <property type="entry name" value="Ntn_PGA_like"/>
    <property type="match status" value="1"/>
</dbReference>
<dbReference type="InterPro" id="IPR023343">
    <property type="entry name" value="Penicillin_amidase_dom1"/>
</dbReference>
<dbReference type="GO" id="GO:0017000">
    <property type="term" value="P:antibiotic biosynthetic process"/>
    <property type="evidence" value="ECO:0007669"/>
    <property type="project" value="InterPro"/>
</dbReference>
<keyword evidence="3" id="KW-0865">Zymogen</keyword>
<dbReference type="InterPro" id="IPR014395">
    <property type="entry name" value="Pen/GL7ACA/AHL_acylase"/>
</dbReference>
<dbReference type="Gene3D" id="1.10.1400.10">
    <property type="match status" value="1"/>
</dbReference>
<name>A0A1T5M855_9BACT</name>
<evidence type="ECO:0000313" key="6">
    <source>
        <dbReference type="EMBL" id="SKC84283.1"/>
    </source>
</evidence>
<accession>A0A1T5M855</accession>
<keyword evidence="2" id="KW-0378">Hydrolase</keyword>
<dbReference type="Proteomes" id="UP000190961">
    <property type="component" value="Unassembled WGS sequence"/>
</dbReference>
<organism evidence="6 7">
    <name type="scientific">Ohtaekwangia koreensis</name>
    <dbReference type="NCBI Taxonomy" id="688867"/>
    <lineage>
        <taxon>Bacteria</taxon>
        <taxon>Pseudomonadati</taxon>
        <taxon>Bacteroidota</taxon>
        <taxon>Cytophagia</taxon>
        <taxon>Cytophagales</taxon>
        <taxon>Fulvivirgaceae</taxon>
        <taxon>Ohtaekwangia</taxon>
    </lineage>
</organism>
<dbReference type="PIRSF" id="PIRSF001227">
    <property type="entry name" value="Pen_acylase"/>
    <property type="match status" value="1"/>
</dbReference>
<dbReference type="InterPro" id="IPR029055">
    <property type="entry name" value="Ntn_hydrolases_N"/>
</dbReference>
<comment type="similarity">
    <text evidence="1">Belongs to the peptidase S45 family.</text>
</comment>
<dbReference type="Pfam" id="PF01804">
    <property type="entry name" value="Penicil_amidase"/>
    <property type="match status" value="1"/>
</dbReference>
<dbReference type="RefSeq" id="WP_159453791.1">
    <property type="nucleotide sequence ID" value="NZ_FUZU01000003.1"/>
</dbReference>
<reference evidence="6 7" key="1">
    <citation type="submission" date="2017-02" db="EMBL/GenBank/DDBJ databases">
        <authorList>
            <person name="Peterson S.W."/>
        </authorList>
    </citation>
    <scope>NUCLEOTIDE SEQUENCE [LARGE SCALE GENOMIC DNA]</scope>
    <source>
        <strain evidence="6 7">DSM 25262</strain>
    </source>
</reference>
<keyword evidence="7" id="KW-1185">Reference proteome</keyword>
<evidence type="ECO:0000256" key="1">
    <source>
        <dbReference type="ARBA" id="ARBA00006586"/>
    </source>
</evidence>
<dbReference type="GO" id="GO:0046872">
    <property type="term" value="F:metal ion binding"/>
    <property type="evidence" value="ECO:0007669"/>
    <property type="project" value="UniProtKB-KW"/>
</dbReference>
<proteinExistence type="inferred from homology"/>
<dbReference type="Gene3D" id="3.60.20.10">
    <property type="entry name" value="Glutamine Phosphoribosylpyrophosphate, subunit 1, domain 1"/>
    <property type="match status" value="1"/>
</dbReference>
<keyword evidence="5" id="KW-0479">Metal-binding</keyword>
<comment type="cofactor">
    <cofactor evidence="5">
        <name>Ca(2+)</name>
        <dbReference type="ChEBI" id="CHEBI:29108"/>
    </cofactor>
    <text evidence="5">Binds 1 Ca(2+) ion per dimer.</text>
</comment>
<keyword evidence="5" id="KW-0106">Calcium</keyword>
<dbReference type="PANTHER" id="PTHR34218">
    <property type="entry name" value="PEPTIDASE S45 PENICILLIN AMIDASE"/>
    <property type="match status" value="1"/>
</dbReference>
<dbReference type="InterPro" id="IPR043147">
    <property type="entry name" value="Penicillin_amidase_A-knob"/>
</dbReference>
<dbReference type="InterPro" id="IPR043146">
    <property type="entry name" value="Penicillin_amidase_N_B-knob"/>
</dbReference>
<feature type="binding site" evidence="5">
    <location>
        <position position="355"/>
    </location>
    <ligand>
        <name>Ca(2+)</name>
        <dbReference type="ChEBI" id="CHEBI:29108"/>
    </ligand>
</feature>